<evidence type="ECO:0000313" key="1">
    <source>
        <dbReference type="EMBL" id="KAH7945352.1"/>
    </source>
</evidence>
<protein>
    <submittedName>
        <fullName evidence="1">Uncharacterized protein</fullName>
    </submittedName>
</protein>
<proteinExistence type="predicted"/>
<gene>
    <name evidence="1" type="ORF">HPB49_009952</name>
</gene>
<dbReference type="EMBL" id="CM023475">
    <property type="protein sequence ID" value="KAH7945352.1"/>
    <property type="molecule type" value="Genomic_DNA"/>
</dbReference>
<sequence length="136" mass="15516">MGIPVKSARLRPGVVPSIFAHKRNESPPPRAAFAKRRKQEVVSERTFFKLQSAHLWPAVDKVWKEEQELILQAAQAQRVKLTGDGRADSPGFSAKFGTYSLLDVEGNKILHFELVQDWWPEELLRRERLSAQAGKR</sequence>
<keyword evidence="2" id="KW-1185">Reference proteome</keyword>
<evidence type="ECO:0000313" key="2">
    <source>
        <dbReference type="Proteomes" id="UP000821865"/>
    </source>
</evidence>
<name>A0ACB8CKB5_DERSI</name>
<organism evidence="1 2">
    <name type="scientific">Dermacentor silvarum</name>
    <name type="common">Tick</name>
    <dbReference type="NCBI Taxonomy" id="543639"/>
    <lineage>
        <taxon>Eukaryota</taxon>
        <taxon>Metazoa</taxon>
        <taxon>Ecdysozoa</taxon>
        <taxon>Arthropoda</taxon>
        <taxon>Chelicerata</taxon>
        <taxon>Arachnida</taxon>
        <taxon>Acari</taxon>
        <taxon>Parasitiformes</taxon>
        <taxon>Ixodida</taxon>
        <taxon>Ixodoidea</taxon>
        <taxon>Ixodidae</taxon>
        <taxon>Rhipicephalinae</taxon>
        <taxon>Dermacentor</taxon>
    </lineage>
</organism>
<accession>A0ACB8CKB5</accession>
<dbReference type="Proteomes" id="UP000821865">
    <property type="component" value="Chromosome 6"/>
</dbReference>
<reference evidence="1" key="1">
    <citation type="submission" date="2020-05" db="EMBL/GenBank/DDBJ databases">
        <title>Large-scale comparative analyses of tick genomes elucidate their genetic diversity and vector capacities.</title>
        <authorList>
            <person name="Jia N."/>
            <person name="Wang J."/>
            <person name="Shi W."/>
            <person name="Du L."/>
            <person name="Sun Y."/>
            <person name="Zhan W."/>
            <person name="Jiang J."/>
            <person name="Wang Q."/>
            <person name="Zhang B."/>
            <person name="Ji P."/>
            <person name="Sakyi L.B."/>
            <person name="Cui X."/>
            <person name="Yuan T."/>
            <person name="Jiang B."/>
            <person name="Yang W."/>
            <person name="Lam T.T.-Y."/>
            <person name="Chang Q."/>
            <person name="Ding S."/>
            <person name="Wang X."/>
            <person name="Zhu J."/>
            <person name="Ruan X."/>
            <person name="Zhao L."/>
            <person name="Wei J."/>
            <person name="Que T."/>
            <person name="Du C."/>
            <person name="Cheng J."/>
            <person name="Dai P."/>
            <person name="Han X."/>
            <person name="Huang E."/>
            <person name="Gao Y."/>
            <person name="Liu J."/>
            <person name="Shao H."/>
            <person name="Ye R."/>
            <person name="Li L."/>
            <person name="Wei W."/>
            <person name="Wang X."/>
            <person name="Wang C."/>
            <person name="Yang T."/>
            <person name="Huo Q."/>
            <person name="Li W."/>
            <person name="Guo W."/>
            <person name="Chen H."/>
            <person name="Zhou L."/>
            <person name="Ni X."/>
            <person name="Tian J."/>
            <person name="Zhou Y."/>
            <person name="Sheng Y."/>
            <person name="Liu T."/>
            <person name="Pan Y."/>
            <person name="Xia L."/>
            <person name="Li J."/>
            <person name="Zhao F."/>
            <person name="Cao W."/>
        </authorList>
    </citation>
    <scope>NUCLEOTIDE SEQUENCE</scope>
    <source>
        <strain evidence="1">Dsil-2018</strain>
    </source>
</reference>
<comment type="caution">
    <text evidence="1">The sequence shown here is derived from an EMBL/GenBank/DDBJ whole genome shotgun (WGS) entry which is preliminary data.</text>
</comment>